<dbReference type="NCBIfam" id="TIGR00231">
    <property type="entry name" value="small_GTP"/>
    <property type="match status" value="1"/>
</dbReference>
<accession>A0A2G8JXH9</accession>
<name>A0A2G8JXH9_STIJA</name>
<keyword evidence="4" id="KW-0460">Magnesium</keyword>
<keyword evidence="6" id="KW-0472">Membrane</keyword>
<sequence>MALSWETLAKDIVFNKKTWLALGVASFAGSALYVAYRLHEIAKRQRMLREAPEKRVLVLGLDGAGKSSLLQHMNSGDSASALQPTNGFSVISIQNEGVALNIWEVGGAEGVRSYWENFLQGTELLIFVVDSIDEDRFTVAKEELTKLLADQRLKGVPLVVVANKQDQAGAKQGSEICKALGVEPDWNDRDVYIIETHTSENSASLEEIERLKNMMRTLWPKD</sequence>
<dbReference type="SMART" id="SM00178">
    <property type="entry name" value="SAR"/>
    <property type="match status" value="1"/>
</dbReference>
<evidence type="ECO:0000313" key="8">
    <source>
        <dbReference type="Proteomes" id="UP000230750"/>
    </source>
</evidence>
<dbReference type="STRING" id="307972.A0A2G8JXH9"/>
<evidence type="ECO:0000256" key="3">
    <source>
        <dbReference type="PIRSR" id="PIRSR606689-1"/>
    </source>
</evidence>
<evidence type="ECO:0000256" key="1">
    <source>
        <dbReference type="ARBA" id="ARBA00022741"/>
    </source>
</evidence>
<dbReference type="PROSITE" id="PS51417">
    <property type="entry name" value="ARF"/>
    <property type="match status" value="1"/>
</dbReference>
<keyword evidence="1 3" id="KW-0547">Nucleotide-binding</keyword>
<protein>
    <submittedName>
        <fullName evidence="7">Putative ADP-ribosylation factor-like protein 3 isoform X2</fullName>
    </submittedName>
</protein>
<dbReference type="InterPro" id="IPR053254">
    <property type="entry name" value="Arf-like_GTPase"/>
</dbReference>
<organism evidence="7 8">
    <name type="scientific">Stichopus japonicus</name>
    <name type="common">Sea cucumber</name>
    <dbReference type="NCBI Taxonomy" id="307972"/>
    <lineage>
        <taxon>Eukaryota</taxon>
        <taxon>Metazoa</taxon>
        <taxon>Echinodermata</taxon>
        <taxon>Eleutherozoa</taxon>
        <taxon>Echinozoa</taxon>
        <taxon>Holothuroidea</taxon>
        <taxon>Aspidochirotacea</taxon>
        <taxon>Aspidochirotida</taxon>
        <taxon>Stichopodidae</taxon>
        <taxon>Apostichopus</taxon>
    </lineage>
</organism>
<dbReference type="Proteomes" id="UP000230750">
    <property type="component" value="Unassembled WGS sequence"/>
</dbReference>
<keyword evidence="6" id="KW-1133">Transmembrane helix</keyword>
<reference evidence="7 8" key="1">
    <citation type="journal article" date="2017" name="PLoS Biol.">
        <title>The sea cucumber genome provides insights into morphological evolution and visceral regeneration.</title>
        <authorList>
            <person name="Zhang X."/>
            <person name="Sun L."/>
            <person name="Yuan J."/>
            <person name="Sun Y."/>
            <person name="Gao Y."/>
            <person name="Zhang L."/>
            <person name="Li S."/>
            <person name="Dai H."/>
            <person name="Hamel J.F."/>
            <person name="Liu C."/>
            <person name="Yu Y."/>
            <person name="Liu S."/>
            <person name="Lin W."/>
            <person name="Guo K."/>
            <person name="Jin S."/>
            <person name="Xu P."/>
            <person name="Storey K.B."/>
            <person name="Huan P."/>
            <person name="Zhang T."/>
            <person name="Zhou Y."/>
            <person name="Zhang J."/>
            <person name="Lin C."/>
            <person name="Li X."/>
            <person name="Xing L."/>
            <person name="Huo D."/>
            <person name="Sun M."/>
            <person name="Wang L."/>
            <person name="Mercier A."/>
            <person name="Li F."/>
            <person name="Yang H."/>
            <person name="Xiang J."/>
        </authorList>
    </citation>
    <scope>NUCLEOTIDE SEQUENCE [LARGE SCALE GENOMIC DNA]</scope>
    <source>
        <strain evidence="7">Shaxun</strain>
        <tissue evidence="7">Muscle</tissue>
    </source>
</reference>
<feature type="binding site" evidence="4">
    <location>
        <position position="85"/>
    </location>
    <ligand>
        <name>Mg(2+)</name>
        <dbReference type="ChEBI" id="CHEBI:18420"/>
    </ligand>
</feature>
<evidence type="ECO:0000256" key="2">
    <source>
        <dbReference type="ARBA" id="ARBA00023134"/>
    </source>
</evidence>
<dbReference type="PANTHER" id="PTHR46724">
    <property type="entry name" value="ADP-RIBOSYLATION FACTOR-LIKE PROTEIN 9-RELATED"/>
    <property type="match status" value="1"/>
</dbReference>
<dbReference type="SMART" id="SM00177">
    <property type="entry name" value="ARF"/>
    <property type="match status" value="1"/>
</dbReference>
<feature type="binding site" evidence="3">
    <location>
        <begin position="163"/>
        <end position="166"/>
    </location>
    <ligand>
        <name>GTP</name>
        <dbReference type="ChEBI" id="CHEBI:37565"/>
    </ligand>
</feature>
<evidence type="ECO:0000256" key="5">
    <source>
        <dbReference type="RuleBase" id="RU003925"/>
    </source>
</evidence>
<feature type="binding site" evidence="4">
    <location>
        <position position="67"/>
    </location>
    <ligand>
        <name>Mg(2+)</name>
        <dbReference type="ChEBI" id="CHEBI:18420"/>
    </ligand>
</feature>
<dbReference type="EMBL" id="MRZV01001118">
    <property type="protein sequence ID" value="PIK40476.1"/>
    <property type="molecule type" value="Genomic_DNA"/>
</dbReference>
<keyword evidence="4" id="KW-0479">Metal-binding</keyword>
<feature type="binding site" evidence="3">
    <location>
        <position position="107"/>
    </location>
    <ligand>
        <name>GTP</name>
        <dbReference type="ChEBI" id="CHEBI:37565"/>
    </ligand>
</feature>
<evidence type="ECO:0000256" key="6">
    <source>
        <dbReference type="SAM" id="Phobius"/>
    </source>
</evidence>
<dbReference type="CDD" id="cd00878">
    <property type="entry name" value="Arf_Arl"/>
    <property type="match status" value="1"/>
</dbReference>
<dbReference type="AlphaFoldDB" id="A0A2G8JXH9"/>
<dbReference type="InterPro" id="IPR027417">
    <property type="entry name" value="P-loop_NTPase"/>
</dbReference>
<proteinExistence type="inferred from homology"/>
<keyword evidence="6" id="KW-0812">Transmembrane</keyword>
<dbReference type="Pfam" id="PF00025">
    <property type="entry name" value="Arf"/>
    <property type="match status" value="1"/>
</dbReference>
<feature type="binding site" evidence="3">
    <location>
        <begin position="60"/>
        <end position="67"/>
    </location>
    <ligand>
        <name>GTP</name>
        <dbReference type="ChEBI" id="CHEBI:37565"/>
    </ligand>
</feature>
<keyword evidence="2 3" id="KW-0342">GTP-binding</keyword>
<evidence type="ECO:0000313" key="7">
    <source>
        <dbReference type="EMBL" id="PIK40476.1"/>
    </source>
</evidence>
<gene>
    <name evidence="7" type="ORF">BSL78_22676</name>
</gene>
<dbReference type="PRINTS" id="PR00328">
    <property type="entry name" value="SAR1GTPBP"/>
</dbReference>
<dbReference type="SUPFAM" id="SSF52540">
    <property type="entry name" value="P-loop containing nucleoside triphosphate hydrolases"/>
    <property type="match status" value="1"/>
</dbReference>
<evidence type="ECO:0000256" key="4">
    <source>
        <dbReference type="PIRSR" id="PIRSR606689-2"/>
    </source>
</evidence>
<dbReference type="InterPro" id="IPR006689">
    <property type="entry name" value="Small_GTPase_ARF/SAR"/>
</dbReference>
<feature type="transmembrane region" description="Helical" evidence="6">
    <location>
        <begin position="20"/>
        <end position="39"/>
    </location>
</feature>
<dbReference type="InterPro" id="IPR005225">
    <property type="entry name" value="Small_GTP-bd"/>
</dbReference>
<dbReference type="GO" id="GO:0005525">
    <property type="term" value="F:GTP binding"/>
    <property type="evidence" value="ECO:0007669"/>
    <property type="project" value="UniProtKB-KW"/>
</dbReference>
<dbReference type="Gene3D" id="3.40.50.300">
    <property type="entry name" value="P-loop containing nucleotide triphosphate hydrolases"/>
    <property type="match status" value="1"/>
</dbReference>
<dbReference type="GO" id="GO:0046872">
    <property type="term" value="F:metal ion binding"/>
    <property type="evidence" value="ECO:0007669"/>
    <property type="project" value="UniProtKB-KW"/>
</dbReference>
<dbReference type="GO" id="GO:0003924">
    <property type="term" value="F:GTPase activity"/>
    <property type="evidence" value="ECO:0007669"/>
    <property type="project" value="InterPro"/>
</dbReference>
<comment type="similarity">
    <text evidence="5">Belongs to the small GTPase superfamily. Arf family.</text>
</comment>
<keyword evidence="8" id="KW-1185">Reference proteome</keyword>
<dbReference type="OrthoDB" id="25466at2759"/>
<comment type="caution">
    <text evidence="7">The sequence shown here is derived from an EMBL/GenBank/DDBJ whole genome shotgun (WGS) entry which is preliminary data.</text>
</comment>